<evidence type="ECO:0000256" key="7">
    <source>
        <dbReference type="ARBA" id="ARBA00022989"/>
    </source>
</evidence>
<dbReference type="GO" id="GO:0005886">
    <property type="term" value="C:plasma membrane"/>
    <property type="evidence" value="ECO:0007669"/>
    <property type="project" value="TreeGrafter"/>
</dbReference>
<dbReference type="GeneID" id="60757573"/>
<evidence type="ECO:0000256" key="8">
    <source>
        <dbReference type="ARBA" id="ARBA00023065"/>
    </source>
</evidence>
<dbReference type="InterPro" id="IPR041647">
    <property type="entry name" value="IRK_C"/>
</dbReference>
<keyword evidence="9 11" id="KW-0472">Membrane</keyword>
<dbReference type="STRING" id="1041826.FCOL_05155"/>
<keyword evidence="2" id="KW-0813">Transport</keyword>
<feature type="domain" description="Inward rectifier potassium channel C-terminal" evidence="13">
    <location>
        <begin position="171"/>
        <end position="322"/>
    </location>
</feature>
<dbReference type="PRINTS" id="PR01320">
    <property type="entry name" value="KIRCHANNEL"/>
</dbReference>
<evidence type="ECO:0000259" key="13">
    <source>
        <dbReference type="Pfam" id="PF17655"/>
    </source>
</evidence>
<keyword evidence="3" id="KW-0633">Potassium transport</keyword>
<dbReference type="InterPro" id="IPR016449">
    <property type="entry name" value="K_chnl_inward-rec_Kir"/>
</dbReference>
<dbReference type="InterPro" id="IPR014756">
    <property type="entry name" value="Ig_E-set"/>
</dbReference>
<evidence type="ECO:0000256" key="3">
    <source>
        <dbReference type="ARBA" id="ARBA00022538"/>
    </source>
</evidence>
<dbReference type="Gene3D" id="2.60.40.1400">
    <property type="entry name" value="G protein-activated inward rectifier potassium channel 1"/>
    <property type="match status" value="1"/>
</dbReference>
<feature type="transmembrane region" description="Helical" evidence="11">
    <location>
        <begin position="75"/>
        <end position="95"/>
    </location>
</feature>
<evidence type="ECO:0000256" key="4">
    <source>
        <dbReference type="ARBA" id="ARBA00022692"/>
    </source>
</evidence>
<evidence type="ECO:0000256" key="9">
    <source>
        <dbReference type="ARBA" id="ARBA00023136"/>
    </source>
</evidence>
<keyword evidence="5" id="KW-0851">Voltage-gated channel</keyword>
<dbReference type="AlphaFoldDB" id="G8X9B1"/>
<dbReference type="KEGG" id="fco:FCOL_05155"/>
<evidence type="ECO:0000256" key="1">
    <source>
        <dbReference type="ARBA" id="ARBA00004141"/>
    </source>
</evidence>
<dbReference type="EMBL" id="CP003222">
    <property type="protein sequence ID" value="AEW85858.2"/>
    <property type="molecule type" value="Genomic_DNA"/>
</dbReference>
<feature type="domain" description="Potassium channel" evidence="12">
    <location>
        <begin position="85"/>
        <end position="160"/>
    </location>
</feature>
<gene>
    <name evidence="14" type="ordered locus">FCOL_05155</name>
</gene>
<name>G8X9B1_FLACA</name>
<dbReference type="PANTHER" id="PTHR11767">
    <property type="entry name" value="INWARD RECTIFIER POTASSIUM CHANNEL"/>
    <property type="match status" value="1"/>
</dbReference>
<evidence type="ECO:0000256" key="5">
    <source>
        <dbReference type="ARBA" id="ARBA00022882"/>
    </source>
</evidence>
<proteinExistence type="predicted"/>
<evidence type="ECO:0000313" key="15">
    <source>
        <dbReference type="Proteomes" id="UP000005638"/>
    </source>
</evidence>
<keyword evidence="8" id="KW-0406">Ion transport</keyword>
<sequence>MVNLRKKKGMAVFGRKTRRLTTDEHTGFGSNPENYGGRFVSKDGSANVIKTGIPLFDQISWFHTLLQLPIWKFHLVILAVFVMINFLFASIYYIIGVEHLNGITAINELEKFGKAYFFSAQTFTTVGYGHINPEGFLTSAVASIEALMGLLAFALATGLLYGRFSKPQAYLKFSHNALITPFQGGVALMMRVAPFKNTTLTDAVAKITLGLKVEEKGKWVNKFYPLELEYDHVNVLTLSWTLVHIINENSPLYGFSEKDFKSKKGEVIIFLKAFDDMFSNNVVKRTSYTFDEIVYGAKFKPMYEHNNSFTSTILHIDRLNQFENVEI</sequence>
<dbReference type="Gene3D" id="1.10.287.70">
    <property type="match status" value="1"/>
</dbReference>
<accession>G8X9B1</accession>
<dbReference type="Pfam" id="PF17655">
    <property type="entry name" value="IRK_C"/>
    <property type="match status" value="1"/>
</dbReference>
<evidence type="ECO:0000256" key="6">
    <source>
        <dbReference type="ARBA" id="ARBA00022958"/>
    </source>
</evidence>
<feature type="transmembrane region" description="Helical" evidence="11">
    <location>
        <begin position="136"/>
        <end position="162"/>
    </location>
</feature>
<dbReference type="PANTHER" id="PTHR11767:SF102">
    <property type="entry name" value="INWARDLY RECTIFYING POTASSIUM CHANNEL 1, ISOFORM F"/>
    <property type="match status" value="1"/>
</dbReference>
<protein>
    <submittedName>
        <fullName evidence="14">Inward rectifier potassium channel Irk</fullName>
    </submittedName>
</protein>
<dbReference type="Proteomes" id="UP000005638">
    <property type="component" value="Chromosome"/>
</dbReference>
<keyword evidence="7 11" id="KW-1133">Transmembrane helix</keyword>
<evidence type="ECO:0000256" key="2">
    <source>
        <dbReference type="ARBA" id="ARBA00022448"/>
    </source>
</evidence>
<dbReference type="SUPFAM" id="SSF81324">
    <property type="entry name" value="Voltage-gated potassium channels"/>
    <property type="match status" value="1"/>
</dbReference>
<evidence type="ECO:0000256" key="10">
    <source>
        <dbReference type="ARBA" id="ARBA00023303"/>
    </source>
</evidence>
<comment type="subcellular location">
    <subcellularLocation>
        <location evidence="1">Membrane</location>
        <topology evidence="1">Multi-pass membrane protein</topology>
    </subcellularLocation>
</comment>
<dbReference type="InterPro" id="IPR013518">
    <property type="entry name" value="K_chnl_inward-rec_Kir_cyto"/>
</dbReference>
<dbReference type="Pfam" id="PF07885">
    <property type="entry name" value="Ion_trans_2"/>
    <property type="match status" value="1"/>
</dbReference>
<dbReference type="GO" id="GO:1990573">
    <property type="term" value="P:potassium ion import across plasma membrane"/>
    <property type="evidence" value="ECO:0007669"/>
    <property type="project" value="TreeGrafter"/>
</dbReference>
<evidence type="ECO:0000313" key="14">
    <source>
        <dbReference type="EMBL" id="AEW85858.2"/>
    </source>
</evidence>
<dbReference type="GO" id="GO:0005242">
    <property type="term" value="F:inward rectifier potassium channel activity"/>
    <property type="evidence" value="ECO:0007669"/>
    <property type="project" value="InterPro"/>
</dbReference>
<organism evidence="14 15">
    <name type="scientific">Flavobacterium columnare (strain ATCC 49512 / CIP 103533 / TG 44/87)</name>
    <dbReference type="NCBI Taxonomy" id="1041826"/>
    <lineage>
        <taxon>Bacteria</taxon>
        <taxon>Pseudomonadati</taxon>
        <taxon>Bacteroidota</taxon>
        <taxon>Flavobacteriia</taxon>
        <taxon>Flavobacteriales</taxon>
        <taxon>Flavobacteriaceae</taxon>
        <taxon>Flavobacterium</taxon>
    </lineage>
</organism>
<reference evidence="14 15" key="1">
    <citation type="journal article" date="2012" name="J. Bacteriol.">
        <title>Genome Sequence of the Fish Pathogen Flavobacterium columnare ATCC 49512.</title>
        <authorList>
            <person name="Tekedar H.C."/>
            <person name="Karsi A."/>
            <person name="Gillaspy A.F."/>
            <person name="Dyer D.W."/>
            <person name="Benton N.R."/>
            <person name="Zaitshik J."/>
            <person name="Vamenta S."/>
            <person name="Banes M.M."/>
            <person name="Gulsoy N."/>
            <person name="Aboko-Cole M."/>
            <person name="Waldbieser G.C."/>
            <person name="Lawrence M.L."/>
        </authorList>
    </citation>
    <scope>NUCLEOTIDE SEQUENCE [LARGE SCALE GENOMIC DNA]</scope>
    <source>
        <strain evidence="15">ATCC 49512 / CIP 103533 / TG 44/87</strain>
    </source>
</reference>
<evidence type="ECO:0000259" key="12">
    <source>
        <dbReference type="Pfam" id="PF07885"/>
    </source>
</evidence>
<keyword evidence="6" id="KW-0630">Potassium</keyword>
<dbReference type="GO" id="GO:0034765">
    <property type="term" value="P:regulation of monoatomic ion transmembrane transport"/>
    <property type="evidence" value="ECO:0007669"/>
    <property type="project" value="TreeGrafter"/>
</dbReference>
<dbReference type="SUPFAM" id="SSF81296">
    <property type="entry name" value="E set domains"/>
    <property type="match status" value="1"/>
</dbReference>
<dbReference type="eggNOG" id="COG0395">
    <property type="taxonomic scope" value="Bacteria"/>
</dbReference>
<dbReference type="InterPro" id="IPR013099">
    <property type="entry name" value="K_chnl_dom"/>
</dbReference>
<keyword evidence="4 11" id="KW-0812">Transmembrane</keyword>
<keyword evidence="10 14" id="KW-0407">Ion channel</keyword>
<dbReference type="RefSeq" id="WP_014165137.1">
    <property type="nucleotide sequence ID" value="NC_016510.2"/>
</dbReference>
<keyword evidence="15" id="KW-1185">Reference proteome</keyword>
<dbReference type="HOGENOM" id="CLU_022738_2_0_10"/>
<evidence type="ECO:0000256" key="11">
    <source>
        <dbReference type="SAM" id="Phobius"/>
    </source>
</evidence>
<dbReference type="GO" id="GO:0034702">
    <property type="term" value="C:monoatomic ion channel complex"/>
    <property type="evidence" value="ECO:0007669"/>
    <property type="project" value="UniProtKB-KW"/>
</dbReference>